<dbReference type="PANTHER" id="PTHR33877">
    <property type="entry name" value="SLL1193 PROTEIN"/>
    <property type="match status" value="1"/>
</dbReference>
<evidence type="ECO:0000259" key="1">
    <source>
        <dbReference type="SMART" id="SM00507"/>
    </source>
</evidence>
<dbReference type="Pfam" id="PF01844">
    <property type="entry name" value="HNH"/>
    <property type="match status" value="1"/>
</dbReference>
<dbReference type="Gene3D" id="1.10.30.50">
    <property type="match status" value="1"/>
</dbReference>
<dbReference type="GO" id="GO:0004519">
    <property type="term" value="F:endonuclease activity"/>
    <property type="evidence" value="ECO:0007669"/>
    <property type="project" value="UniProtKB-KW"/>
</dbReference>
<name>A0AB39QII6_9ACTN</name>
<dbReference type="InterPro" id="IPR052892">
    <property type="entry name" value="NA-targeting_endonuclease"/>
</dbReference>
<dbReference type="RefSeq" id="WP_369222453.1">
    <property type="nucleotide sequence ID" value="NZ_CP163441.1"/>
</dbReference>
<dbReference type="AlphaFoldDB" id="A0AB39QII6"/>
<evidence type="ECO:0000313" key="2">
    <source>
        <dbReference type="EMBL" id="XDQ43287.1"/>
    </source>
</evidence>
<keyword evidence="2" id="KW-0378">Hydrolase</keyword>
<dbReference type="InterPro" id="IPR003615">
    <property type="entry name" value="HNH_nuc"/>
</dbReference>
<dbReference type="CDD" id="cd00085">
    <property type="entry name" value="HNHc"/>
    <property type="match status" value="1"/>
</dbReference>
<dbReference type="EMBL" id="CP163441">
    <property type="protein sequence ID" value="XDQ43287.1"/>
    <property type="molecule type" value="Genomic_DNA"/>
</dbReference>
<dbReference type="PANTHER" id="PTHR33877:SF2">
    <property type="entry name" value="OS07G0170200 PROTEIN"/>
    <property type="match status" value="1"/>
</dbReference>
<dbReference type="InterPro" id="IPR054202">
    <property type="entry name" value="DUF6907"/>
</dbReference>
<accession>A0AB39QII6</accession>
<dbReference type="GO" id="GO:0003676">
    <property type="term" value="F:nucleic acid binding"/>
    <property type="evidence" value="ECO:0007669"/>
    <property type="project" value="InterPro"/>
</dbReference>
<organism evidence="2">
    <name type="scientific">Streptomyces sp. R39</name>
    <dbReference type="NCBI Taxonomy" id="3238631"/>
    <lineage>
        <taxon>Bacteria</taxon>
        <taxon>Bacillati</taxon>
        <taxon>Actinomycetota</taxon>
        <taxon>Actinomycetes</taxon>
        <taxon>Kitasatosporales</taxon>
        <taxon>Streptomycetaceae</taxon>
        <taxon>Streptomyces</taxon>
    </lineage>
</organism>
<proteinExistence type="predicted"/>
<reference evidence="2" key="1">
    <citation type="submission" date="2024-07" db="EMBL/GenBank/DDBJ databases">
        <authorList>
            <person name="Yu S.T."/>
        </authorList>
    </citation>
    <scope>NUCLEOTIDE SEQUENCE</scope>
    <source>
        <strain evidence="2">R39</strain>
    </source>
</reference>
<dbReference type="SMART" id="SM00507">
    <property type="entry name" value="HNHc"/>
    <property type="match status" value="1"/>
</dbReference>
<dbReference type="InterPro" id="IPR002711">
    <property type="entry name" value="HNH"/>
</dbReference>
<gene>
    <name evidence="2" type="ORF">AB5J52_14045</name>
</gene>
<feature type="domain" description="HNH nuclease" evidence="1">
    <location>
        <begin position="128"/>
        <end position="182"/>
    </location>
</feature>
<keyword evidence="2" id="KW-0255">Endonuclease</keyword>
<keyword evidence="2" id="KW-0540">Nuclease</keyword>
<dbReference type="Pfam" id="PF21848">
    <property type="entry name" value="DUF6907"/>
    <property type="match status" value="1"/>
</dbReference>
<sequence length="221" mass="24255">MSTPGLRLMDGCPKWCTEDHAAQAPADRAHHTGIVHELSLPDGRVAVEASLTMESGDSLPQLVVSGALASFADDVQLLGLEDAHAFNAGVQRFAAHVQQVTDTLRKGAPQPKAPRFNPGQRARSAWRETRLYLAERDGRHCFYCRTAFDTLRDVTIDHYIPKSLWACNLPANLVLSCRTCNLRKNDKLTWSMAAVLLAWAAREGGTAREPETADRPLPAVC</sequence>
<protein>
    <submittedName>
        <fullName evidence="2">HNH endonuclease</fullName>
    </submittedName>
</protein>
<dbReference type="GO" id="GO:0008270">
    <property type="term" value="F:zinc ion binding"/>
    <property type="evidence" value="ECO:0007669"/>
    <property type="project" value="InterPro"/>
</dbReference>